<sequence length="530" mass="57703">MDSSEEDALRDSDGDVSSVNASDLSPSESGSESGTNVSSDSASASDSDSDHSRAGEESDSDSSGSSSTGSDSDSNSESVDRRPATSIPRSELIPLAQESREVLRYLDRQQRYNLALHVYSAFLLHHQFRDSRILFPPTFWANWPAKRIPAPTADDIYTNPDNPASSVLPTLPGPIRREVEAGAENRENLYTASQYLAYESNVYFGRQLVHAANQEPKMPVEAQCEMFGAVNRILDKLIAYKAKDNSTDKRRSYPSDWKAVVSDDLVGDTLGRCKRLFLDVEDPAESDPVVNSMSIPRNTQRSGGTVRDQAFFHAFTNLPPVPSGHDLVSAMVLNGPSAPVEQANVDRIISSTNVLNSRRQELVKEYKSRGLLQVSQMNQIRDPVDSADSSMVLMASGNSSNGSDNSSDDDAGNLVYSWNNNGVSDDSSSRDDSDDNASIVSDANNDGSSNNANAKTLDVNGSADSYDTDDTENNTSTSTSERMSIEPREKSDQEAPPNQAPESDSGEQFSDVEMYEYDDSDETYKGSDDD</sequence>
<feature type="compositionally biased region" description="Low complexity" evidence="1">
    <location>
        <begin position="441"/>
        <end position="454"/>
    </location>
</feature>
<proteinExistence type="predicted"/>
<feature type="compositionally biased region" description="Basic and acidic residues" evidence="1">
    <location>
        <begin position="483"/>
        <end position="493"/>
    </location>
</feature>
<organism evidence="2">
    <name type="scientific">Blastobotrys adeninivorans</name>
    <name type="common">Yeast</name>
    <name type="synonym">Arxula adeninivorans</name>
    <dbReference type="NCBI Taxonomy" id="409370"/>
    <lineage>
        <taxon>Eukaryota</taxon>
        <taxon>Fungi</taxon>
        <taxon>Dikarya</taxon>
        <taxon>Ascomycota</taxon>
        <taxon>Saccharomycotina</taxon>
        <taxon>Dipodascomycetes</taxon>
        <taxon>Dipodascales</taxon>
        <taxon>Trichomonascaceae</taxon>
        <taxon>Blastobotrys</taxon>
    </lineage>
</organism>
<evidence type="ECO:0000256" key="1">
    <source>
        <dbReference type="SAM" id="MobiDB-lite"/>
    </source>
</evidence>
<accession>A0A060TDU3</accession>
<feature type="region of interest" description="Disordered" evidence="1">
    <location>
        <begin position="1"/>
        <end position="92"/>
    </location>
</feature>
<feature type="compositionally biased region" description="Low complexity" evidence="1">
    <location>
        <begin position="61"/>
        <end position="77"/>
    </location>
</feature>
<feature type="compositionally biased region" description="Polar residues" evidence="1">
    <location>
        <begin position="15"/>
        <end position="24"/>
    </location>
</feature>
<protein>
    <submittedName>
        <fullName evidence="2">ARAD1D02860p</fullName>
    </submittedName>
</protein>
<gene>
    <name evidence="2" type="ORF">GNLVRS02_ARAD1D02860g</name>
</gene>
<dbReference type="EMBL" id="HG937694">
    <property type="protein sequence ID" value="CDP37062.1"/>
    <property type="molecule type" value="Genomic_DNA"/>
</dbReference>
<feature type="compositionally biased region" description="Low complexity" evidence="1">
    <location>
        <begin position="25"/>
        <end position="46"/>
    </location>
</feature>
<evidence type="ECO:0000313" key="2">
    <source>
        <dbReference type="EMBL" id="CDP37062.1"/>
    </source>
</evidence>
<name>A0A060TDU3_BLAAD</name>
<reference evidence="2" key="2">
    <citation type="submission" date="2014-06" db="EMBL/GenBank/DDBJ databases">
        <title>The complete genome of Blastobotrys (Arxula) adeninivorans LS3 - a yeast of biotechnological interest.</title>
        <authorList>
            <person name="Kunze G."/>
            <person name="Gaillardin C."/>
            <person name="Czernicka M."/>
            <person name="Durrens P."/>
            <person name="Martin T."/>
            <person name="Boer E."/>
            <person name="Gabaldon T."/>
            <person name="Cruz J."/>
            <person name="Talla E."/>
            <person name="Marck C."/>
            <person name="Goffeau A."/>
            <person name="Barbe V."/>
            <person name="Baret P."/>
            <person name="Baronian K."/>
            <person name="Beier S."/>
            <person name="Bleykasten C."/>
            <person name="Bode R."/>
            <person name="Casaregola S."/>
            <person name="Despons L."/>
            <person name="Fairhead C."/>
            <person name="Giersberg M."/>
            <person name="Gierski P."/>
            <person name="Hahnel U."/>
            <person name="Hartmann A."/>
            <person name="Jankowska D."/>
            <person name="Jubin C."/>
            <person name="Jung P."/>
            <person name="Lafontaine I."/>
            <person name="Leh-Louis V."/>
            <person name="Lemaire M."/>
            <person name="Marcet-Houben M."/>
            <person name="Mascher M."/>
            <person name="Morel G."/>
            <person name="Richard G.-F."/>
            <person name="Riechen J."/>
            <person name="Sacerdot C."/>
            <person name="Sarkar A."/>
            <person name="Savel G."/>
            <person name="Schacherer J."/>
            <person name="Sherman D."/>
            <person name="Straub M.-L."/>
            <person name="Stein N."/>
            <person name="Thierry A."/>
            <person name="Trautwein-Schult A."/>
            <person name="Westhof E."/>
            <person name="Worch S."/>
            <person name="Dujon B."/>
            <person name="Souciet J.-L."/>
            <person name="Wincker P."/>
            <person name="Scholz U."/>
            <person name="Neuveglise N."/>
        </authorList>
    </citation>
    <scope>NUCLEOTIDE SEQUENCE</scope>
    <source>
        <strain evidence="2">LS3</strain>
    </source>
</reference>
<dbReference type="AlphaFoldDB" id="A0A060TDU3"/>
<reference evidence="2" key="1">
    <citation type="submission" date="2014-02" db="EMBL/GenBank/DDBJ databases">
        <authorList>
            <person name="Genoscope - CEA"/>
        </authorList>
    </citation>
    <scope>NUCLEOTIDE SEQUENCE</scope>
    <source>
        <strain evidence="2">LS3</strain>
    </source>
</reference>
<feature type="compositionally biased region" description="Low complexity" evidence="1">
    <location>
        <begin position="395"/>
        <end position="405"/>
    </location>
</feature>
<feature type="region of interest" description="Disordered" evidence="1">
    <location>
        <begin position="393"/>
        <end position="530"/>
    </location>
</feature>